<keyword evidence="5" id="KW-0969">Cilium</keyword>
<evidence type="ECO:0000313" key="6">
    <source>
        <dbReference type="Proteomes" id="UP001501321"/>
    </source>
</evidence>
<organism evidence="5 6">
    <name type="scientific">Pseudaeromonas paramecii</name>
    <dbReference type="NCBI Taxonomy" id="2138166"/>
    <lineage>
        <taxon>Bacteria</taxon>
        <taxon>Pseudomonadati</taxon>
        <taxon>Pseudomonadota</taxon>
        <taxon>Gammaproteobacteria</taxon>
        <taxon>Aeromonadales</taxon>
        <taxon>Aeromonadaceae</taxon>
        <taxon>Pseudaeromonas</taxon>
    </lineage>
</organism>
<dbReference type="Gene3D" id="3.30.1660.40">
    <property type="entry name" value="FlgT, N-terminal domain"/>
    <property type="match status" value="1"/>
</dbReference>
<name>A0ABP8Q476_9GAMM</name>
<protein>
    <submittedName>
        <fullName evidence="5">Flagellar assembly protein FlgT</fullName>
    </submittedName>
</protein>
<dbReference type="Pfam" id="PF16539">
    <property type="entry name" value="FlgT_M"/>
    <property type="match status" value="1"/>
</dbReference>
<evidence type="ECO:0000313" key="5">
    <source>
        <dbReference type="EMBL" id="GAA4496796.1"/>
    </source>
</evidence>
<feature type="signal peptide" evidence="1">
    <location>
        <begin position="1"/>
        <end position="21"/>
    </location>
</feature>
<gene>
    <name evidence="5" type="ORF">GCM10023095_12400</name>
</gene>
<feature type="domain" description="Flagellar assembly protein T middle" evidence="3">
    <location>
        <begin position="113"/>
        <end position="267"/>
    </location>
</feature>
<dbReference type="InterPro" id="IPR032370">
    <property type="entry name" value="FlgT_N"/>
</dbReference>
<dbReference type="InterPro" id="IPR038165">
    <property type="entry name" value="FlgT_C_sf"/>
</dbReference>
<dbReference type="EMBL" id="BAABFC010000009">
    <property type="protein sequence ID" value="GAA4496796.1"/>
    <property type="molecule type" value="Genomic_DNA"/>
</dbReference>
<keyword evidence="5" id="KW-0282">Flagellum</keyword>
<reference evidence="6" key="1">
    <citation type="journal article" date="2019" name="Int. J. Syst. Evol. Microbiol.">
        <title>The Global Catalogue of Microorganisms (GCM) 10K type strain sequencing project: providing services to taxonomists for standard genome sequencing and annotation.</title>
        <authorList>
            <consortium name="The Broad Institute Genomics Platform"/>
            <consortium name="The Broad Institute Genome Sequencing Center for Infectious Disease"/>
            <person name="Wu L."/>
            <person name="Ma J."/>
        </authorList>
    </citation>
    <scope>NUCLEOTIDE SEQUENCE [LARGE SCALE GENOMIC DNA]</scope>
    <source>
        <strain evidence="6">JCM 32226</strain>
    </source>
</reference>
<dbReference type="Proteomes" id="UP001501321">
    <property type="component" value="Unassembled WGS sequence"/>
</dbReference>
<dbReference type="InterPro" id="IPR032388">
    <property type="entry name" value="FlgT_C"/>
</dbReference>
<dbReference type="Gene3D" id="3.40.50.10610">
    <property type="entry name" value="ABC-type transport auxiliary lipoprotein component"/>
    <property type="match status" value="1"/>
</dbReference>
<comment type="caution">
    <text evidence="5">The sequence shown here is derived from an EMBL/GenBank/DDBJ whole genome shotgun (WGS) entry which is preliminary data.</text>
</comment>
<dbReference type="InterPro" id="IPR032386">
    <property type="entry name" value="FlgT_M"/>
</dbReference>
<sequence length="388" mass="44148">MTSRWLVPLLLLLALPATLQAQWYQVTGSAPLVKGELEYARQQALEDALRQALLQAGANVSSLQGLKDGALSQDIFLIRSSGDIRQYQILQEEERNQRLYIKVRANIRSQLQACEGQQYAKGISLIRFSLVNPEQARYGHLFDINKAVTQALYQRLQNQRQTFVTQRWLDANLGLTPQFFAQGDVRITPQIQQLARDTESQYLLFGTLDDLSLRQTDDGLISQWFSHPLRAFALHLYLFDGLSGKLQQTLEYQSEAPWTFDKQAKLNVFEQTFWQSPYGAEIGQLLDRASQDLTLQLRCDKPAGRVVKVDGDEFHINLGSRNGIRLGERMLLQHKADYRDDSGMTRSDRRPAAGIMEVKRLYEDSAVLRTLNQYAPGNVQIGDLAVME</sequence>
<keyword evidence="1" id="KW-0732">Signal</keyword>
<feature type="chain" id="PRO_5046379714" evidence="1">
    <location>
        <begin position="22"/>
        <end position="388"/>
    </location>
</feature>
<dbReference type="Pfam" id="PF16548">
    <property type="entry name" value="FlgT_N"/>
    <property type="match status" value="1"/>
</dbReference>
<keyword evidence="5" id="KW-0966">Cell projection</keyword>
<evidence type="ECO:0000259" key="4">
    <source>
        <dbReference type="Pfam" id="PF16548"/>
    </source>
</evidence>
<evidence type="ECO:0000256" key="1">
    <source>
        <dbReference type="SAM" id="SignalP"/>
    </source>
</evidence>
<dbReference type="RefSeq" id="WP_345011130.1">
    <property type="nucleotide sequence ID" value="NZ_BAABFC010000009.1"/>
</dbReference>
<dbReference type="InterPro" id="IPR038180">
    <property type="entry name" value="FlgT_N_sf"/>
</dbReference>
<dbReference type="Pfam" id="PF16538">
    <property type="entry name" value="FlgT_C"/>
    <property type="match status" value="1"/>
</dbReference>
<feature type="domain" description="Flagellar assembly protein T N-terminal" evidence="4">
    <location>
        <begin position="22"/>
        <end position="107"/>
    </location>
</feature>
<accession>A0ABP8Q476</accession>
<dbReference type="Gene3D" id="2.40.10.410">
    <property type="entry name" value="FlgT, C-terminal domain"/>
    <property type="match status" value="1"/>
</dbReference>
<feature type="domain" description="Flagellar assembly protein T C-terminal" evidence="2">
    <location>
        <begin position="312"/>
        <end position="386"/>
    </location>
</feature>
<evidence type="ECO:0000259" key="2">
    <source>
        <dbReference type="Pfam" id="PF16538"/>
    </source>
</evidence>
<proteinExistence type="predicted"/>
<keyword evidence="6" id="KW-1185">Reference proteome</keyword>
<evidence type="ECO:0000259" key="3">
    <source>
        <dbReference type="Pfam" id="PF16539"/>
    </source>
</evidence>